<accession>X1TX17</accession>
<comment type="caution">
    <text evidence="1">The sequence shown here is derived from an EMBL/GenBank/DDBJ whole genome shotgun (WGS) entry which is preliminary data.</text>
</comment>
<dbReference type="AlphaFoldDB" id="X1TX17"/>
<proteinExistence type="predicted"/>
<feature type="non-terminal residue" evidence="1">
    <location>
        <position position="37"/>
    </location>
</feature>
<reference evidence="1" key="1">
    <citation type="journal article" date="2014" name="Front. Microbiol.">
        <title>High frequency of phylogenetically diverse reductive dehalogenase-homologous genes in deep subseafloor sedimentary metagenomes.</title>
        <authorList>
            <person name="Kawai M."/>
            <person name="Futagami T."/>
            <person name="Toyoda A."/>
            <person name="Takaki Y."/>
            <person name="Nishi S."/>
            <person name="Hori S."/>
            <person name="Arai W."/>
            <person name="Tsubouchi T."/>
            <person name="Morono Y."/>
            <person name="Uchiyama I."/>
            <person name="Ito T."/>
            <person name="Fujiyama A."/>
            <person name="Inagaki F."/>
            <person name="Takami H."/>
        </authorList>
    </citation>
    <scope>NUCLEOTIDE SEQUENCE</scope>
    <source>
        <strain evidence="1">Expedition CK06-06</strain>
    </source>
</reference>
<organism evidence="1">
    <name type="scientific">marine sediment metagenome</name>
    <dbReference type="NCBI Taxonomy" id="412755"/>
    <lineage>
        <taxon>unclassified sequences</taxon>
        <taxon>metagenomes</taxon>
        <taxon>ecological metagenomes</taxon>
    </lineage>
</organism>
<evidence type="ECO:0000313" key="1">
    <source>
        <dbReference type="EMBL" id="GAJ09878.1"/>
    </source>
</evidence>
<protein>
    <submittedName>
        <fullName evidence="1">Uncharacterized protein</fullName>
    </submittedName>
</protein>
<name>X1TX17_9ZZZZ</name>
<gene>
    <name evidence="1" type="ORF">S12H4_54393</name>
</gene>
<sequence length="37" mass="4351">MAEKKSESVVRDIKRRTRRKYSTEEKIATVLEGLRGE</sequence>
<dbReference type="EMBL" id="BARW01034766">
    <property type="protein sequence ID" value="GAJ09878.1"/>
    <property type="molecule type" value="Genomic_DNA"/>
</dbReference>